<organism evidence="1 2">
    <name type="scientific">Paludisphaera mucosa</name>
    <dbReference type="NCBI Taxonomy" id="3030827"/>
    <lineage>
        <taxon>Bacteria</taxon>
        <taxon>Pseudomonadati</taxon>
        <taxon>Planctomycetota</taxon>
        <taxon>Planctomycetia</taxon>
        <taxon>Isosphaerales</taxon>
        <taxon>Isosphaeraceae</taxon>
        <taxon>Paludisphaera</taxon>
    </lineage>
</organism>
<dbReference type="EMBL" id="JARRAG010000002">
    <property type="protein sequence ID" value="MDG3006961.1"/>
    <property type="molecule type" value="Genomic_DNA"/>
</dbReference>
<evidence type="ECO:0000313" key="1">
    <source>
        <dbReference type="EMBL" id="MDG3006961.1"/>
    </source>
</evidence>
<evidence type="ECO:0000313" key="2">
    <source>
        <dbReference type="Proteomes" id="UP001216907"/>
    </source>
</evidence>
<gene>
    <name evidence="1" type="ORF">PZE19_24590</name>
</gene>
<name>A0ABT6FH99_9BACT</name>
<keyword evidence="2" id="KW-1185">Reference proteome</keyword>
<accession>A0ABT6FH99</accession>
<comment type="caution">
    <text evidence="1">The sequence shown here is derived from an EMBL/GenBank/DDBJ whole genome shotgun (WGS) entry which is preliminary data.</text>
</comment>
<dbReference type="RefSeq" id="WP_277863251.1">
    <property type="nucleotide sequence ID" value="NZ_JARRAG010000002.1"/>
</dbReference>
<reference evidence="1 2" key="1">
    <citation type="submission" date="2023-03" db="EMBL/GenBank/DDBJ databases">
        <title>Paludisphaera mucosa sp. nov. a novel planctomycete from northern fen.</title>
        <authorList>
            <person name="Ivanova A."/>
        </authorList>
    </citation>
    <scope>NUCLEOTIDE SEQUENCE [LARGE SCALE GENOMIC DNA]</scope>
    <source>
        <strain evidence="1 2">Pla2</strain>
    </source>
</reference>
<protein>
    <submittedName>
        <fullName evidence="1">Uncharacterized protein</fullName>
    </submittedName>
</protein>
<dbReference type="Proteomes" id="UP001216907">
    <property type="component" value="Unassembled WGS sequence"/>
</dbReference>
<sequence length="250" mass="27653">MSGSLLRFIDDGQLEPLRQALSGFNHRCRNLLNSMKMSFYLTKRAATGPLPERWDELNRTYTEVERLFDLIQSIYRSMSLTFVRQPFRAIVDERARSWVAAFQRQGLTLTIEPPAGESTGEFDAMRLSSALDGFIAWRASRLSPGGGAVLSWWTTARHFEVEWREFAAAPLDASPPGPTSPHAALASTTQSLSLPLLARVVSEHRGRLDWTPRPDAEARLRWPLSVAESAAAAADVTTAVSHASLAPSFG</sequence>
<proteinExistence type="predicted"/>